<accession>A0A0G4F359</accession>
<dbReference type="AlphaFoldDB" id="A0A0G4F359"/>
<feature type="transmembrane region" description="Helical" evidence="2">
    <location>
        <begin position="219"/>
        <end position="243"/>
    </location>
</feature>
<evidence type="ECO:0000256" key="1">
    <source>
        <dbReference type="SAM" id="MobiDB-lite"/>
    </source>
</evidence>
<feature type="transmembrane region" description="Helical" evidence="2">
    <location>
        <begin position="283"/>
        <end position="306"/>
    </location>
</feature>
<feature type="transmembrane region" description="Helical" evidence="2">
    <location>
        <begin position="318"/>
        <end position="339"/>
    </location>
</feature>
<feature type="transmembrane region" description="Helical" evidence="2">
    <location>
        <begin position="249"/>
        <end position="271"/>
    </location>
</feature>
<evidence type="ECO:0000313" key="3">
    <source>
        <dbReference type="EMBL" id="CEM06296.1"/>
    </source>
</evidence>
<keyword evidence="2" id="KW-0812">Transmembrane</keyword>
<feature type="transmembrane region" description="Helical" evidence="2">
    <location>
        <begin position="32"/>
        <end position="51"/>
    </location>
</feature>
<proteinExistence type="predicted"/>
<keyword evidence="2" id="KW-1133">Transmembrane helix</keyword>
<feature type="compositionally biased region" description="Basic and acidic residues" evidence="1">
    <location>
        <begin position="526"/>
        <end position="548"/>
    </location>
</feature>
<feature type="compositionally biased region" description="Polar residues" evidence="1">
    <location>
        <begin position="707"/>
        <end position="721"/>
    </location>
</feature>
<feature type="compositionally biased region" description="Basic and acidic residues" evidence="1">
    <location>
        <begin position="603"/>
        <end position="628"/>
    </location>
</feature>
<name>A0A0G4F359_9ALVE</name>
<feature type="transmembrane region" description="Helical" evidence="2">
    <location>
        <begin position="122"/>
        <end position="143"/>
    </location>
</feature>
<reference evidence="3" key="1">
    <citation type="submission" date="2014-11" db="EMBL/GenBank/DDBJ databases">
        <authorList>
            <person name="Otto D Thomas"/>
            <person name="Naeem Raeece"/>
        </authorList>
    </citation>
    <scope>NUCLEOTIDE SEQUENCE</scope>
</reference>
<gene>
    <name evidence="3" type="ORF">Cvel_14879</name>
</gene>
<organism evidence="3">
    <name type="scientific">Chromera velia CCMP2878</name>
    <dbReference type="NCBI Taxonomy" id="1169474"/>
    <lineage>
        <taxon>Eukaryota</taxon>
        <taxon>Sar</taxon>
        <taxon>Alveolata</taxon>
        <taxon>Colpodellida</taxon>
        <taxon>Chromeraceae</taxon>
        <taxon>Chromera</taxon>
    </lineage>
</organism>
<feature type="transmembrane region" description="Helical" evidence="2">
    <location>
        <begin position="474"/>
        <end position="498"/>
    </location>
</feature>
<feature type="transmembrane region" description="Helical" evidence="2">
    <location>
        <begin position="181"/>
        <end position="199"/>
    </location>
</feature>
<feature type="transmembrane region" description="Helical" evidence="2">
    <location>
        <begin position="85"/>
        <end position="110"/>
    </location>
</feature>
<feature type="region of interest" description="Disordered" evidence="1">
    <location>
        <begin position="526"/>
        <end position="721"/>
    </location>
</feature>
<sequence>MNAQRLPTLLATPTVAGSVTSSRLSSRSYLDFLRASALCLIVFGNVASILLRFNASSSNEETASNGQTTTTKFGVLFDREQTLRVAAAAAFAAQVGFPFLFYVSGASFLLSPEKKNTNFGRVLVEGFFDLLLPCAVGYLGFVFPSLMLQRGLYECTPGSNTNIEEAAAEVPRLLLCGGPEWLWVFPVLFVAAVVTFPVGKLLLLCKSPAGWEGKTREGVLWTLLSLVGIFSLWACTFVEHFLFRSEGDLASSLVFLLLLSPALILVGVVIGLSLSGGLERGPLAIWVAPLVQAVAVGAVTGAASFLNWRKLGVSDLVLFFWVFYLIGFVNSVCEAEWTVWMNSVQAAKAAGLLVVAAPVLLAASRSPEVPLTPGVSMMSSFVGATEEGRERQATLDGLCAWIVIGVWWAAGKSLVDSCRPLKDSKSLESVRTRQILSGALWAAFVMCGPVTSLVSVYVLFPLRMGGGGVETTPWPLFLVIGTLMGALLLAGATLTVIAERVPVVGHIWGCYGQHIRARLGIESAAKEAEKKNGGEGRRNERGSHDGHLSVRSSAASPVPSPGRVGGGEVHTPSPSQTPKSPDVESGLRGTQAHSRSPQRNRKNANEKRESENRDSFGDRSGRISDGFRQDVTVRPLLLEVPGPLSDHTQQSSPLSKKDKKQKHHQKTLLESKERGMTLPQEDEDLGEPEVSVNRVRAQGEKGWEDTGSFTEGDVTQVSEEL</sequence>
<protein>
    <submittedName>
        <fullName evidence="3">Uncharacterized protein</fullName>
    </submittedName>
</protein>
<feature type="compositionally biased region" description="Basic residues" evidence="1">
    <location>
        <begin position="657"/>
        <end position="666"/>
    </location>
</feature>
<feature type="transmembrane region" description="Helical" evidence="2">
    <location>
        <begin position="435"/>
        <end position="462"/>
    </location>
</feature>
<dbReference type="VEuPathDB" id="CryptoDB:Cvel_14879"/>
<dbReference type="EMBL" id="CDMZ01000084">
    <property type="protein sequence ID" value="CEM06296.1"/>
    <property type="molecule type" value="Genomic_DNA"/>
</dbReference>
<evidence type="ECO:0000256" key="2">
    <source>
        <dbReference type="SAM" id="Phobius"/>
    </source>
</evidence>
<keyword evidence="2" id="KW-0472">Membrane</keyword>